<organism evidence="2 3">
    <name type="scientific">Candidatus Uhrbacteria bacterium GW2011_GWA2_52_8d</name>
    <dbReference type="NCBI Taxonomy" id="1618979"/>
    <lineage>
        <taxon>Bacteria</taxon>
        <taxon>Candidatus Uhriibacteriota</taxon>
    </lineage>
</organism>
<evidence type="ECO:0000313" key="3">
    <source>
        <dbReference type="Proteomes" id="UP000034054"/>
    </source>
</evidence>
<name>A0A0G1XLB3_9BACT</name>
<dbReference type="AlphaFoldDB" id="A0A0G1XLB3"/>
<feature type="compositionally biased region" description="Polar residues" evidence="1">
    <location>
        <begin position="181"/>
        <end position="191"/>
    </location>
</feature>
<gene>
    <name evidence="2" type="ORF">UY76_C0043G0008</name>
</gene>
<dbReference type="Proteomes" id="UP000034054">
    <property type="component" value="Unassembled WGS sequence"/>
</dbReference>
<feature type="region of interest" description="Disordered" evidence="1">
    <location>
        <begin position="171"/>
        <end position="212"/>
    </location>
</feature>
<accession>A0A0G1XLB3</accession>
<dbReference type="EMBL" id="LCRH01000043">
    <property type="protein sequence ID" value="KKW32078.1"/>
    <property type="molecule type" value="Genomic_DNA"/>
</dbReference>
<reference evidence="2 3" key="1">
    <citation type="journal article" date="2015" name="Nature">
        <title>rRNA introns, odd ribosomes, and small enigmatic genomes across a large radiation of phyla.</title>
        <authorList>
            <person name="Brown C.T."/>
            <person name="Hug L.A."/>
            <person name="Thomas B.C."/>
            <person name="Sharon I."/>
            <person name="Castelle C.J."/>
            <person name="Singh A."/>
            <person name="Wilkins M.J."/>
            <person name="Williams K.H."/>
            <person name="Banfield J.F."/>
        </authorList>
    </citation>
    <scope>NUCLEOTIDE SEQUENCE [LARGE SCALE GENOMIC DNA]</scope>
</reference>
<evidence type="ECO:0000313" key="2">
    <source>
        <dbReference type="EMBL" id="KKW32078.1"/>
    </source>
</evidence>
<proteinExistence type="predicted"/>
<sequence length="212" mass="24101">MNQLIGKLTDLPAPRSPELSRDRIDPRVDTKIERVMSINEYLRNPVASGIQMKDGGAYDIVRLEELLLESLDSDDSDWKNIPNNMLEVVEKTLMDLSSDFELDNSKREKITIALSDIWEARREAEEALAREEAETQTAQQKGFFARLFSTQLRLGRRELRQMEEELNKLSASLGETMGGSRATSKVISGSKSRNRAEQLTKETKQAQRGSQR</sequence>
<comment type="caution">
    <text evidence="2">The sequence shown here is derived from an EMBL/GenBank/DDBJ whole genome shotgun (WGS) entry which is preliminary data.</text>
</comment>
<feature type="region of interest" description="Disordered" evidence="1">
    <location>
        <begin position="1"/>
        <end position="21"/>
    </location>
</feature>
<protein>
    <submittedName>
        <fullName evidence="2">Uncharacterized protein</fullName>
    </submittedName>
</protein>
<feature type="compositionally biased region" description="Basic and acidic residues" evidence="1">
    <location>
        <begin position="194"/>
        <end position="205"/>
    </location>
</feature>
<evidence type="ECO:0000256" key="1">
    <source>
        <dbReference type="SAM" id="MobiDB-lite"/>
    </source>
</evidence>